<feature type="transmembrane region" description="Helical" evidence="2">
    <location>
        <begin position="163"/>
        <end position="182"/>
    </location>
</feature>
<feature type="region of interest" description="Disordered" evidence="1">
    <location>
        <begin position="259"/>
        <end position="281"/>
    </location>
</feature>
<keyword evidence="2" id="KW-1133">Transmembrane helix</keyword>
<feature type="compositionally biased region" description="Basic and acidic residues" evidence="1">
    <location>
        <begin position="261"/>
        <end position="276"/>
    </location>
</feature>
<dbReference type="Pfam" id="PF00805">
    <property type="entry name" value="Pentapeptide"/>
    <property type="match status" value="3"/>
</dbReference>
<dbReference type="InterPro" id="IPR051082">
    <property type="entry name" value="Pentapeptide-BTB/POZ_domain"/>
</dbReference>
<keyword evidence="4" id="KW-1185">Reference proteome</keyword>
<feature type="transmembrane region" description="Helical" evidence="2">
    <location>
        <begin position="194"/>
        <end position="216"/>
    </location>
</feature>
<evidence type="ECO:0000313" key="4">
    <source>
        <dbReference type="Proteomes" id="UP001060336"/>
    </source>
</evidence>
<evidence type="ECO:0000256" key="2">
    <source>
        <dbReference type="SAM" id="Phobius"/>
    </source>
</evidence>
<dbReference type="SUPFAM" id="SSF141571">
    <property type="entry name" value="Pentapeptide repeat-like"/>
    <property type="match status" value="1"/>
</dbReference>
<dbReference type="AlphaFoldDB" id="A0A9J7AUU9"/>
<dbReference type="Proteomes" id="UP001060336">
    <property type="component" value="Chromosome"/>
</dbReference>
<sequence>MWTEDQLREACSDSAHACRTSLYTLIAVCLYVAITAASISDVEFLTGTTIQLPILGVSVPLVPAMYFAPIVILVVHAYTLSHFIEFLRRLRLFHESLASLARADQLGMAISPFLPGQAALRHCRSGLLLTAAHFGSLLTIFLLPLATMAFHQMLHVRYQSDPLTTTHATITTLDLFIALLTAHKSYELSEKNHLINKTCLLSFYLFIALPTIYFSWVDMTPPGGSMEKTFLASTVLYVTNNFSSHEKEKKLCQTHYNGSRATKEDKEELDEAKDNNQFDPGTHSGLRCRTILLSRENIIDQIYRRSLIISRTDITPDLGSEESIVTAHDLIGRRINRSGANLRLLTLVQVDMPRAFLKGADLRYAYLDKSNLDGSVIRDGNFTDAVLQKISLRNANLSGGEFKNANLRKSILTGAELTKADLTDSTMAKADLRGANLTKAILKNTNFDRANLDFALLDKAKLDETRLTHTSLRGAEFTSVLIKPRYSARTNIRLCETDYSGARLNARTLERLRETPPGSTKCASSTLPDRGSVTETERKYTSLMFPLIFKEACDIPGLPEAIFRRYTMDKYDLVQLDMARWFKYGKCPRNTRGAGKTMSDLMPDDLILEIDWAARRNSIDYIDFTRYASDPHKKAPPTRQNIPLHFTEKIEDRPPSVLEGLPEQF</sequence>
<organism evidence="3 4">
    <name type="scientific">Nisaea acidiphila</name>
    <dbReference type="NCBI Taxonomy" id="1862145"/>
    <lineage>
        <taxon>Bacteria</taxon>
        <taxon>Pseudomonadati</taxon>
        <taxon>Pseudomonadota</taxon>
        <taxon>Alphaproteobacteria</taxon>
        <taxon>Rhodospirillales</taxon>
        <taxon>Thalassobaculaceae</taxon>
        <taxon>Nisaea</taxon>
    </lineage>
</organism>
<feature type="transmembrane region" description="Helical" evidence="2">
    <location>
        <begin position="21"/>
        <end position="40"/>
    </location>
</feature>
<proteinExistence type="predicted"/>
<feature type="transmembrane region" description="Helical" evidence="2">
    <location>
        <begin position="127"/>
        <end position="151"/>
    </location>
</feature>
<dbReference type="KEGG" id="naci:NUH88_07450"/>
<evidence type="ECO:0000313" key="3">
    <source>
        <dbReference type="EMBL" id="UUX51523.1"/>
    </source>
</evidence>
<gene>
    <name evidence="3" type="ORF">NUH88_07450</name>
</gene>
<keyword evidence="2" id="KW-0472">Membrane</keyword>
<accession>A0A9J7AUU9</accession>
<dbReference type="Gene3D" id="2.160.20.80">
    <property type="entry name" value="E3 ubiquitin-protein ligase SopA"/>
    <property type="match status" value="1"/>
</dbReference>
<keyword evidence="2" id="KW-0812">Transmembrane</keyword>
<dbReference type="RefSeq" id="WP_257771062.1">
    <property type="nucleotide sequence ID" value="NZ_CP102480.1"/>
</dbReference>
<feature type="transmembrane region" description="Helical" evidence="2">
    <location>
        <begin position="60"/>
        <end position="81"/>
    </location>
</feature>
<name>A0A9J7AUU9_9PROT</name>
<reference evidence="3" key="1">
    <citation type="submission" date="2022-08" db="EMBL/GenBank/DDBJ databases">
        <title>Nisaea acidiphila sp. nov., isolated from a marine algal debris and emended description of the genus Nisaea Urios et al. 2008.</title>
        <authorList>
            <person name="Kwon K."/>
        </authorList>
    </citation>
    <scope>NUCLEOTIDE SEQUENCE</scope>
    <source>
        <strain evidence="3">MEBiC11861</strain>
    </source>
</reference>
<dbReference type="InterPro" id="IPR001646">
    <property type="entry name" value="5peptide_repeat"/>
</dbReference>
<dbReference type="EMBL" id="CP102480">
    <property type="protein sequence ID" value="UUX51523.1"/>
    <property type="molecule type" value="Genomic_DNA"/>
</dbReference>
<protein>
    <submittedName>
        <fullName evidence="3">Pentapeptide repeat-containing protein</fullName>
    </submittedName>
</protein>
<evidence type="ECO:0000256" key="1">
    <source>
        <dbReference type="SAM" id="MobiDB-lite"/>
    </source>
</evidence>
<dbReference type="PANTHER" id="PTHR14136:SF17">
    <property type="entry name" value="BTB_POZ DOMAIN-CONTAINING PROTEIN KCTD9"/>
    <property type="match status" value="1"/>
</dbReference>
<dbReference type="PANTHER" id="PTHR14136">
    <property type="entry name" value="BTB_POZ DOMAIN-CONTAINING PROTEIN KCTD9"/>
    <property type="match status" value="1"/>
</dbReference>